<keyword evidence="4 6" id="KW-1133">Transmembrane helix</keyword>
<dbReference type="AlphaFoldDB" id="A0A150FXB0"/>
<name>A0A150FXB0_GONPE</name>
<evidence type="ECO:0000256" key="6">
    <source>
        <dbReference type="SAM" id="Phobius"/>
    </source>
</evidence>
<dbReference type="EMBL" id="LSYV01000175">
    <property type="protein sequence ID" value="KXZ42251.1"/>
    <property type="molecule type" value="Genomic_DNA"/>
</dbReference>
<sequence length="349" mass="36987">MGEIQAQPLVADLNNDGELEVFIADMRGNLAAFNTRGEEVWERHVRSAVSQGAVAGDIDGDGQLEVVLGTASGFVYALAGSTGTDIPNWPYRARGRVQAPPTITQLMEGSGLQVVVPAFDGFLYVIDGLQGCADVADMGETSYAAVLVDDLDGDGALELLATTMSGNVYAWETGAPYHPLKTWTSQTLGPNGGVARYGYVGIYATPAARRPRDVAGQRLQVQFEVLDKRVAFADNGTLLPGGRGPYNVTIILKGVGVKEMRAGESPVVGVADSFPGPGRYTVELPCPRAQASAVVRLELTDASGLQYSDEFALSFHLSFHRLLKWAIALPLGLMTAVLAAVARGHDHGQ</sequence>
<proteinExistence type="predicted"/>
<dbReference type="PANTHER" id="PTHR21419:SF23">
    <property type="entry name" value="PROTEIN DEFECTIVE IN EXINE FORMATION 1"/>
    <property type="match status" value="1"/>
</dbReference>
<dbReference type="Pfam" id="PF23722">
    <property type="entry name" value="Beta-sand_DEX1"/>
    <property type="match status" value="1"/>
</dbReference>
<dbReference type="Gene3D" id="2.130.10.10">
    <property type="entry name" value="YVTN repeat-like/Quinoprotein amine dehydrogenase"/>
    <property type="match status" value="1"/>
</dbReference>
<organism evidence="8 9">
    <name type="scientific">Gonium pectorale</name>
    <name type="common">Green alga</name>
    <dbReference type="NCBI Taxonomy" id="33097"/>
    <lineage>
        <taxon>Eukaryota</taxon>
        <taxon>Viridiplantae</taxon>
        <taxon>Chlorophyta</taxon>
        <taxon>core chlorophytes</taxon>
        <taxon>Chlorophyceae</taxon>
        <taxon>CS clade</taxon>
        <taxon>Chlamydomonadales</taxon>
        <taxon>Volvocaceae</taxon>
        <taxon>Gonium</taxon>
    </lineage>
</organism>
<dbReference type="STRING" id="33097.A0A150FXB0"/>
<keyword evidence="9" id="KW-1185">Reference proteome</keyword>
<dbReference type="InterPro" id="IPR015943">
    <property type="entry name" value="WD40/YVTN_repeat-like_dom_sf"/>
</dbReference>
<keyword evidence="3" id="KW-0732">Signal</keyword>
<evidence type="ECO:0000256" key="4">
    <source>
        <dbReference type="ARBA" id="ARBA00022989"/>
    </source>
</evidence>
<comment type="subcellular location">
    <subcellularLocation>
        <location evidence="1">Membrane</location>
        <topology evidence="1">Single-pass membrane protein</topology>
    </subcellularLocation>
</comment>
<dbReference type="InterPro" id="IPR056376">
    <property type="entry name" value="DEX1_C"/>
</dbReference>
<keyword evidence="5 6" id="KW-0472">Membrane</keyword>
<dbReference type="OrthoDB" id="200924at2759"/>
<dbReference type="InterPro" id="IPR013517">
    <property type="entry name" value="FG-GAP"/>
</dbReference>
<keyword evidence="2 6" id="KW-0812">Transmembrane</keyword>
<evidence type="ECO:0000256" key="1">
    <source>
        <dbReference type="ARBA" id="ARBA00004167"/>
    </source>
</evidence>
<dbReference type="GO" id="GO:0016020">
    <property type="term" value="C:membrane"/>
    <property type="evidence" value="ECO:0007669"/>
    <property type="project" value="UniProtKB-SubCell"/>
</dbReference>
<evidence type="ECO:0000256" key="3">
    <source>
        <dbReference type="ARBA" id="ARBA00022729"/>
    </source>
</evidence>
<gene>
    <name evidence="8" type="ORF">GPECTOR_175g219</name>
</gene>
<evidence type="ECO:0000313" key="9">
    <source>
        <dbReference type="Proteomes" id="UP000075714"/>
    </source>
</evidence>
<protein>
    <recommendedName>
        <fullName evidence="7">DEX1 C-terminal domain-containing protein</fullName>
    </recommendedName>
</protein>
<dbReference type="Proteomes" id="UP000075714">
    <property type="component" value="Unassembled WGS sequence"/>
</dbReference>
<evidence type="ECO:0000313" key="8">
    <source>
        <dbReference type="EMBL" id="KXZ42251.1"/>
    </source>
</evidence>
<dbReference type="PANTHER" id="PTHR21419">
    <property type="match status" value="1"/>
</dbReference>
<dbReference type="Pfam" id="PF13517">
    <property type="entry name" value="FG-GAP_3"/>
    <property type="match status" value="1"/>
</dbReference>
<reference evidence="9" key="1">
    <citation type="journal article" date="2016" name="Nat. Commun.">
        <title>The Gonium pectorale genome demonstrates co-option of cell cycle regulation during the evolution of multicellularity.</title>
        <authorList>
            <person name="Hanschen E.R."/>
            <person name="Marriage T.N."/>
            <person name="Ferris P.J."/>
            <person name="Hamaji T."/>
            <person name="Toyoda A."/>
            <person name="Fujiyama A."/>
            <person name="Neme R."/>
            <person name="Noguchi H."/>
            <person name="Minakuchi Y."/>
            <person name="Suzuki M."/>
            <person name="Kawai-Toyooka H."/>
            <person name="Smith D.R."/>
            <person name="Sparks H."/>
            <person name="Anderson J."/>
            <person name="Bakaric R."/>
            <person name="Luria V."/>
            <person name="Karger A."/>
            <person name="Kirschner M.W."/>
            <person name="Durand P.M."/>
            <person name="Michod R.E."/>
            <person name="Nozaki H."/>
            <person name="Olson B.J."/>
        </authorList>
    </citation>
    <scope>NUCLEOTIDE SEQUENCE [LARGE SCALE GENOMIC DNA]</scope>
    <source>
        <strain evidence="9">NIES-2863</strain>
    </source>
</reference>
<comment type="caution">
    <text evidence="8">The sequence shown here is derived from an EMBL/GenBank/DDBJ whole genome shotgun (WGS) entry which is preliminary data.</text>
</comment>
<feature type="domain" description="DEX1 C-terminal" evidence="7">
    <location>
        <begin position="201"/>
        <end position="316"/>
    </location>
</feature>
<evidence type="ECO:0000256" key="5">
    <source>
        <dbReference type="ARBA" id="ARBA00023136"/>
    </source>
</evidence>
<evidence type="ECO:0000259" key="7">
    <source>
        <dbReference type="Pfam" id="PF23722"/>
    </source>
</evidence>
<dbReference type="InterPro" id="IPR045232">
    <property type="entry name" value="FAM234"/>
</dbReference>
<evidence type="ECO:0000256" key="2">
    <source>
        <dbReference type="ARBA" id="ARBA00022692"/>
    </source>
</evidence>
<accession>A0A150FXB0</accession>
<dbReference type="SUPFAM" id="SSF69318">
    <property type="entry name" value="Integrin alpha N-terminal domain"/>
    <property type="match status" value="2"/>
</dbReference>
<feature type="transmembrane region" description="Helical" evidence="6">
    <location>
        <begin position="322"/>
        <end position="342"/>
    </location>
</feature>
<dbReference type="InterPro" id="IPR028994">
    <property type="entry name" value="Integrin_alpha_N"/>
</dbReference>